<evidence type="ECO:0000313" key="1">
    <source>
        <dbReference type="EMBL" id="MBE9024630.1"/>
    </source>
</evidence>
<name>A0A8J7DEJ0_DESMC</name>
<sequence>MLQYLREYWGDTCGGLRTPTQSKVFAKIASNTAIKTLLALCRLTKTGGISANAKNLAQGVDFKFNYQSDAAKYGSFFFGNSFKHETSQETSVKVSAFKLLKKLDASQRMQY</sequence>
<reference evidence="1" key="1">
    <citation type="submission" date="2020-10" db="EMBL/GenBank/DDBJ databases">
        <authorList>
            <person name="Castelo-Branco R."/>
            <person name="Eusebio N."/>
            <person name="Adriana R."/>
            <person name="Vieira A."/>
            <person name="Brugerolle De Fraissinette N."/>
            <person name="Rezende De Castro R."/>
            <person name="Schneider M.P."/>
            <person name="Vasconcelos V."/>
            <person name="Leao P.N."/>
        </authorList>
    </citation>
    <scope>NUCLEOTIDE SEQUENCE</scope>
    <source>
        <strain evidence="1">LEGE 12446</strain>
    </source>
</reference>
<accession>A0A8J7DEJ0</accession>
<dbReference type="RefSeq" id="WP_193919169.1">
    <property type="nucleotide sequence ID" value="NZ_JADEXS020000001.1"/>
</dbReference>
<dbReference type="Proteomes" id="UP000622533">
    <property type="component" value="Unassembled WGS sequence"/>
</dbReference>
<gene>
    <name evidence="1" type="ORF">IQ276_20015</name>
</gene>
<protein>
    <submittedName>
        <fullName evidence="1">Uncharacterized protein</fullName>
    </submittedName>
</protein>
<dbReference type="EMBL" id="JADEXS010000293">
    <property type="protein sequence ID" value="MBE9024630.1"/>
    <property type="molecule type" value="Genomic_DNA"/>
</dbReference>
<keyword evidence="2" id="KW-1185">Reference proteome</keyword>
<organism evidence="1 2">
    <name type="scientific">Desmonostoc muscorum LEGE 12446</name>
    <dbReference type="NCBI Taxonomy" id="1828758"/>
    <lineage>
        <taxon>Bacteria</taxon>
        <taxon>Bacillati</taxon>
        <taxon>Cyanobacteriota</taxon>
        <taxon>Cyanophyceae</taxon>
        <taxon>Nostocales</taxon>
        <taxon>Nostocaceae</taxon>
        <taxon>Desmonostoc</taxon>
    </lineage>
</organism>
<comment type="caution">
    <text evidence="1">The sequence shown here is derived from an EMBL/GenBank/DDBJ whole genome shotgun (WGS) entry which is preliminary data.</text>
</comment>
<evidence type="ECO:0000313" key="2">
    <source>
        <dbReference type="Proteomes" id="UP000622533"/>
    </source>
</evidence>
<dbReference type="AlphaFoldDB" id="A0A8J7DEJ0"/>
<proteinExistence type="predicted"/>